<proteinExistence type="predicted"/>
<dbReference type="EMBL" id="JBHLUE010000002">
    <property type="protein sequence ID" value="MFC0563230.1"/>
    <property type="molecule type" value="Genomic_DNA"/>
</dbReference>
<protein>
    <submittedName>
        <fullName evidence="3">PQQ-dependent sugar dehydrogenase</fullName>
    </submittedName>
</protein>
<evidence type="ECO:0000256" key="1">
    <source>
        <dbReference type="SAM" id="MobiDB-lite"/>
    </source>
</evidence>
<dbReference type="SUPFAM" id="SSF50952">
    <property type="entry name" value="Soluble quinoprotein glucose dehydrogenase"/>
    <property type="match status" value="1"/>
</dbReference>
<organism evidence="3 4">
    <name type="scientific">Plantactinospora siamensis</name>
    <dbReference type="NCBI Taxonomy" id="555372"/>
    <lineage>
        <taxon>Bacteria</taxon>
        <taxon>Bacillati</taxon>
        <taxon>Actinomycetota</taxon>
        <taxon>Actinomycetes</taxon>
        <taxon>Micromonosporales</taxon>
        <taxon>Micromonosporaceae</taxon>
        <taxon>Plantactinospora</taxon>
    </lineage>
</organism>
<dbReference type="PANTHER" id="PTHR19328">
    <property type="entry name" value="HEDGEHOG-INTERACTING PROTEIN"/>
    <property type="match status" value="1"/>
</dbReference>
<dbReference type="PANTHER" id="PTHR19328:SF13">
    <property type="entry name" value="HIPL1 PROTEIN"/>
    <property type="match status" value="1"/>
</dbReference>
<feature type="compositionally biased region" description="Pro residues" evidence="1">
    <location>
        <begin position="210"/>
        <end position="222"/>
    </location>
</feature>
<dbReference type="Pfam" id="PF07995">
    <property type="entry name" value="GSDH"/>
    <property type="match status" value="2"/>
</dbReference>
<evidence type="ECO:0000313" key="4">
    <source>
        <dbReference type="Proteomes" id="UP001589894"/>
    </source>
</evidence>
<comment type="caution">
    <text evidence="3">The sequence shown here is derived from an EMBL/GenBank/DDBJ whole genome shotgun (WGS) entry which is preliminary data.</text>
</comment>
<evidence type="ECO:0000259" key="2">
    <source>
        <dbReference type="Pfam" id="PF07995"/>
    </source>
</evidence>
<name>A0ABV6NR29_9ACTN</name>
<accession>A0ABV6NR29</accession>
<evidence type="ECO:0000313" key="3">
    <source>
        <dbReference type="EMBL" id="MFC0563230.1"/>
    </source>
</evidence>
<keyword evidence="4" id="KW-1185">Reference proteome</keyword>
<dbReference type="InterPro" id="IPR011041">
    <property type="entry name" value="Quinoprot_gluc/sorb_DH_b-prop"/>
</dbReference>
<feature type="domain" description="Glucose/Sorbosone dehydrogenase" evidence="2">
    <location>
        <begin position="43"/>
        <end position="194"/>
    </location>
</feature>
<dbReference type="InterPro" id="IPR012938">
    <property type="entry name" value="Glc/Sorbosone_DH"/>
</dbReference>
<sequence length="473" mass="49850">MSTNRIRGLVGALVLLLAVLINPGVAAATLPVGFTDQLVFGGLTEPTAVAFSPDGRVFVAEKSGLIKVFASLTAKTPTIFADLRTNVYDYEDLGLIGLALPPGFPTSNPYVYVSYTYDAPIGGRAPVYHDTCAVLYNCLTSGRLSRLRASGNVSIGEQVLINDWCQQSDTHSMGDILFGPDGALYVGGGDGGSGDVVDYGQLGSPSNPCADPPSPVGGPMTPPTAQGGALRAQSLRSSGPARLNGTIIRVNPATGAAMPGNPLISNPNQNARRIVAYGLRNPFRMVFRPGTNEVWIGDVGYHTWEEIDRVLAPTASPVRNYGWPCYEGAGRQPEYDATNLNLCESLYAAGPSAVVAPAYSYQHGQAIVAGDGCRTTGGAITGVAFYPASLGNYPARYKGGLFFTDLLRQCIWSIRPGSGGVPNPNYIEPFGSTVGAPVQLKLGPDCNLYYVSITNNSVRRYVYKTGSTSSCPV</sequence>
<gene>
    <name evidence="3" type="ORF">ACFFHU_03485</name>
</gene>
<reference evidence="3 4" key="1">
    <citation type="submission" date="2024-09" db="EMBL/GenBank/DDBJ databases">
        <authorList>
            <person name="Sun Q."/>
            <person name="Mori K."/>
        </authorList>
    </citation>
    <scope>NUCLEOTIDE SEQUENCE [LARGE SCALE GENOMIC DNA]</scope>
    <source>
        <strain evidence="3 4">TBRC 2205</strain>
    </source>
</reference>
<dbReference type="Gene3D" id="2.120.10.30">
    <property type="entry name" value="TolB, C-terminal domain"/>
    <property type="match status" value="1"/>
</dbReference>
<dbReference type="Proteomes" id="UP001589894">
    <property type="component" value="Unassembled WGS sequence"/>
</dbReference>
<dbReference type="RefSeq" id="WP_377335558.1">
    <property type="nucleotide sequence ID" value="NZ_JBHLUE010000002.1"/>
</dbReference>
<feature type="domain" description="Glucose/Sorbosone dehydrogenase" evidence="2">
    <location>
        <begin position="240"/>
        <end position="328"/>
    </location>
</feature>
<feature type="region of interest" description="Disordered" evidence="1">
    <location>
        <begin position="207"/>
        <end position="233"/>
    </location>
</feature>
<dbReference type="InterPro" id="IPR011042">
    <property type="entry name" value="6-blade_b-propeller_TolB-like"/>
</dbReference>